<protein>
    <recommendedName>
        <fullName evidence="10">Fluoride-specific ion channel FluC</fullName>
    </recommendedName>
</protein>
<comment type="subcellular location">
    <subcellularLocation>
        <location evidence="1 10">Cell membrane</location>
        <topology evidence="1 10">Multi-pass membrane protein</topology>
    </subcellularLocation>
</comment>
<organism evidence="11 12">
    <name type="scientific">Cohnella cholangitidis</name>
    <dbReference type="NCBI Taxonomy" id="2598458"/>
    <lineage>
        <taxon>Bacteria</taxon>
        <taxon>Bacillati</taxon>
        <taxon>Bacillota</taxon>
        <taxon>Bacilli</taxon>
        <taxon>Bacillales</taxon>
        <taxon>Paenibacillaceae</taxon>
        <taxon>Cohnella</taxon>
    </lineage>
</organism>
<comment type="activity regulation">
    <text evidence="10">Na(+) is not transported, but it plays an essential structural role and its presence is essential for fluoride channel function.</text>
</comment>
<keyword evidence="10" id="KW-0406">Ion transport</keyword>
<dbReference type="RefSeq" id="WP_182301671.1">
    <property type="nucleotide sequence ID" value="NZ_CP041969.1"/>
</dbReference>
<evidence type="ECO:0000256" key="2">
    <source>
        <dbReference type="ARBA" id="ARBA00022475"/>
    </source>
</evidence>
<dbReference type="GO" id="GO:0062054">
    <property type="term" value="F:fluoride channel activity"/>
    <property type="evidence" value="ECO:0007669"/>
    <property type="project" value="UniProtKB-UniRule"/>
</dbReference>
<keyword evidence="5 10" id="KW-0472">Membrane</keyword>
<gene>
    <name evidence="10" type="primary">fluC</name>
    <name evidence="10" type="synonym">crcB</name>
    <name evidence="11" type="ORF">FPL14_03185</name>
</gene>
<dbReference type="AlphaFoldDB" id="A0A7G5BTN3"/>
<evidence type="ECO:0000256" key="4">
    <source>
        <dbReference type="ARBA" id="ARBA00022989"/>
    </source>
</evidence>
<dbReference type="Proteomes" id="UP000515679">
    <property type="component" value="Chromosome"/>
</dbReference>
<dbReference type="GO" id="GO:0046872">
    <property type="term" value="F:metal ion binding"/>
    <property type="evidence" value="ECO:0007669"/>
    <property type="project" value="UniProtKB-KW"/>
</dbReference>
<evidence type="ECO:0000256" key="3">
    <source>
        <dbReference type="ARBA" id="ARBA00022692"/>
    </source>
</evidence>
<dbReference type="KEGG" id="cchl:FPL14_03185"/>
<dbReference type="InterPro" id="IPR003691">
    <property type="entry name" value="FluC"/>
</dbReference>
<accession>A0A7G5BTN3</accession>
<evidence type="ECO:0000313" key="11">
    <source>
        <dbReference type="EMBL" id="QMV40317.1"/>
    </source>
</evidence>
<dbReference type="PANTHER" id="PTHR28259:SF1">
    <property type="entry name" value="FLUORIDE EXPORT PROTEIN 1-RELATED"/>
    <property type="match status" value="1"/>
</dbReference>
<feature type="binding site" evidence="10">
    <location>
        <position position="78"/>
    </location>
    <ligand>
        <name>Na(+)</name>
        <dbReference type="ChEBI" id="CHEBI:29101"/>
        <note>structural</note>
    </ligand>
</feature>
<keyword evidence="3 10" id="KW-0812">Transmembrane</keyword>
<keyword evidence="10" id="KW-0479">Metal-binding</keyword>
<reference evidence="11 12" key="1">
    <citation type="submission" date="2019-07" db="EMBL/GenBank/DDBJ databases">
        <authorList>
            <person name="Kim J.K."/>
            <person name="Cheong H.-M."/>
            <person name="Choi Y."/>
            <person name="Hwang K.J."/>
            <person name="Lee S."/>
            <person name="Choi C."/>
        </authorList>
    </citation>
    <scope>NUCLEOTIDE SEQUENCE [LARGE SCALE GENOMIC DNA]</scope>
    <source>
        <strain evidence="11 12">KS 22</strain>
    </source>
</reference>
<keyword evidence="2 10" id="KW-1003">Cell membrane</keyword>
<feature type="transmembrane region" description="Helical" evidence="10">
    <location>
        <begin position="6"/>
        <end position="24"/>
    </location>
</feature>
<sequence>MSNLWLAGLVGLGGSIGALIRYGVGRSVVRNGKPSFYGTLCVNLAGSFVIGLLLGLHLEQEHASAFAFAGIGLMGGLTTYSTLNVQKATIYREGAKRTLARYLAATYLGGFALTGFGVGLGYILHT</sequence>
<proteinExistence type="inferred from homology"/>
<evidence type="ECO:0000256" key="7">
    <source>
        <dbReference type="ARBA" id="ARBA00035120"/>
    </source>
</evidence>
<keyword evidence="10" id="KW-0915">Sodium</keyword>
<feature type="transmembrane region" description="Helical" evidence="10">
    <location>
        <begin position="104"/>
        <end position="124"/>
    </location>
</feature>
<keyword evidence="12" id="KW-1185">Reference proteome</keyword>
<dbReference type="PANTHER" id="PTHR28259">
    <property type="entry name" value="FLUORIDE EXPORT PROTEIN 1-RELATED"/>
    <property type="match status" value="1"/>
</dbReference>
<dbReference type="GO" id="GO:0140114">
    <property type="term" value="P:cellular detoxification of fluoride"/>
    <property type="evidence" value="ECO:0007669"/>
    <property type="project" value="UniProtKB-UniRule"/>
</dbReference>
<evidence type="ECO:0000256" key="8">
    <source>
        <dbReference type="ARBA" id="ARBA00035585"/>
    </source>
</evidence>
<comment type="function">
    <text evidence="9 10">Fluoride-specific ion channel. Important for reducing fluoride concentration in the cell, thus reducing its toxicity.</text>
</comment>
<evidence type="ECO:0000256" key="6">
    <source>
        <dbReference type="ARBA" id="ARBA00023303"/>
    </source>
</evidence>
<dbReference type="HAMAP" id="MF_00454">
    <property type="entry name" value="FluC"/>
    <property type="match status" value="1"/>
</dbReference>
<feature type="binding site" evidence="10">
    <location>
        <position position="75"/>
    </location>
    <ligand>
        <name>Na(+)</name>
        <dbReference type="ChEBI" id="CHEBI:29101"/>
        <note>structural</note>
    </ligand>
</feature>
<dbReference type="Pfam" id="PF02537">
    <property type="entry name" value="CRCB"/>
    <property type="match status" value="1"/>
</dbReference>
<feature type="transmembrane region" description="Helical" evidence="10">
    <location>
        <begin position="36"/>
        <end position="58"/>
    </location>
</feature>
<dbReference type="EMBL" id="CP041969">
    <property type="protein sequence ID" value="QMV40317.1"/>
    <property type="molecule type" value="Genomic_DNA"/>
</dbReference>
<keyword evidence="10" id="KW-0813">Transport</keyword>
<evidence type="ECO:0000256" key="10">
    <source>
        <dbReference type="HAMAP-Rule" id="MF_00454"/>
    </source>
</evidence>
<feature type="transmembrane region" description="Helical" evidence="10">
    <location>
        <begin position="64"/>
        <end position="83"/>
    </location>
</feature>
<comment type="catalytic activity">
    <reaction evidence="8">
        <text>fluoride(in) = fluoride(out)</text>
        <dbReference type="Rhea" id="RHEA:76159"/>
        <dbReference type="ChEBI" id="CHEBI:17051"/>
    </reaction>
    <physiologicalReaction direction="left-to-right" evidence="8">
        <dbReference type="Rhea" id="RHEA:76160"/>
    </physiologicalReaction>
</comment>
<keyword evidence="6 10" id="KW-0407">Ion channel</keyword>
<comment type="similarity">
    <text evidence="7 10">Belongs to the fluoride channel Fluc/FEX (TC 1.A.43) family.</text>
</comment>
<name>A0A7G5BTN3_9BACL</name>
<evidence type="ECO:0000256" key="9">
    <source>
        <dbReference type="ARBA" id="ARBA00049940"/>
    </source>
</evidence>
<evidence type="ECO:0000256" key="1">
    <source>
        <dbReference type="ARBA" id="ARBA00004651"/>
    </source>
</evidence>
<keyword evidence="4 10" id="KW-1133">Transmembrane helix</keyword>
<dbReference type="GO" id="GO:0005886">
    <property type="term" value="C:plasma membrane"/>
    <property type="evidence" value="ECO:0007669"/>
    <property type="project" value="UniProtKB-SubCell"/>
</dbReference>
<evidence type="ECO:0000256" key="5">
    <source>
        <dbReference type="ARBA" id="ARBA00023136"/>
    </source>
</evidence>
<evidence type="ECO:0000313" key="12">
    <source>
        <dbReference type="Proteomes" id="UP000515679"/>
    </source>
</evidence>